<dbReference type="AlphaFoldDB" id="A0A0E9WY90"/>
<organism evidence="1">
    <name type="scientific">Anguilla anguilla</name>
    <name type="common">European freshwater eel</name>
    <name type="synonym">Muraena anguilla</name>
    <dbReference type="NCBI Taxonomy" id="7936"/>
    <lineage>
        <taxon>Eukaryota</taxon>
        <taxon>Metazoa</taxon>
        <taxon>Chordata</taxon>
        <taxon>Craniata</taxon>
        <taxon>Vertebrata</taxon>
        <taxon>Euteleostomi</taxon>
        <taxon>Actinopterygii</taxon>
        <taxon>Neopterygii</taxon>
        <taxon>Teleostei</taxon>
        <taxon>Anguilliformes</taxon>
        <taxon>Anguillidae</taxon>
        <taxon>Anguilla</taxon>
    </lineage>
</organism>
<dbReference type="EMBL" id="GBXM01013283">
    <property type="protein sequence ID" value="JAH95294.1"/>
    <property type="molecule type" value="Transcribed_RNA"/>
</dbReference>
<proteinExistence type="predicted"/>
<sequence>MAEEQKDFSKYFTGLFFKRMMIKKNLLDFYILKRKKTENQNKFWFFPVPSWSWTVCTCL</sequence>
<reference evidence="1" key="1">
    <citation type="submission" date="2014-11" db="EMBL/GenBank/DDBJ databases">
        <authorList>
            <person name="Amaro Gonzalez C."/>
        </authorList>
    </citation>
    <scope>NUCLEOTIDE SEQUENCE</scope>
</reference>
<protein>
    <submittedName>
        <fullName evidence="1">Uncharacterized protein</fullName>
    </submittedName>
</protein>
<reference evidence="1" key="2">
    <citation type="journal article" date="2015" name="Fish Shellfish Immunol.">
        <title>Early steps in the European eel (Anguilla anguilla)-Vibrio vulnificus interaction in the gills: Role of the RtxA13 toxin.</title>
        <authorList>
            <person name="Callol A."/>
            <person name="Pajuelo D."/>
            <person name="Ebbesson L."/>
            <person name="Teles M."/>
            <person name="MacKenzie S."/>
            <person name="Amaro C."/>
        </authorList>
    </citation>
    <scope>NUCLEOTIDE SEQUENCE</scope>
</reference>
<accession>A0A0E9WY90</accession>
<name>A0A0E9WY90_ANGAN</name>
<evidence type="ECO:0000313" key="1">
    <source>
        <dbReference type="EMBL" id="JAH95294.1"/>
    </source>
</evidence>